<name>A0A1H4HNQ1_9BURK</name>
<dbReference type="Proteomes" id="UP000198638">
    <property type="component" value="Unassembled WGS sequence"/>
</dbReference>
<evidence type="ECO:0000313" key="3">
    <source>
        <dbReference type="Proteomes" id="UP000198638"/>
    </source>
</evidence>
<dbReference type="EMBL" id="FNRQ01000011">
    <property type="protein sequence ID" value="SEB23345.1"/>
    <property type="molecule type" value="Genomic_DNA"/>
</dbReference>
<evidence type="ECO:0000313" key="2">
    <source>
        <dbReference type="EMBL" id="SEB23345.1"/>
    </source>
</evidence>
<dbReference type="AlphaFoldDB" id="A0A1H4HNQ1"/>
<evidence type="ECO:0000256" key="1">
    <source>
        <dbReference type="SAM" id="SignalP"/>
    </source>
</evidence>
<feature type="signal peptide" evidence="1">
    <location>
        <begin position="1"/>
        <end position="39"/>
    </location>
</feature>
<feature type="chain" id="PRO_5011765430" description="CVNH domain-containing protein" evidence="1">
    <location>
        <begin position="40"/>
        <end position="132"/>
    </location>
</feature>
<keyword evidence="3" id="KW-1185">Reference proteome</keyword>
<proteinExistence type="predicted"/>
<accession>A0A1H4HNQ1</accession>
<evidence type="ECO:0008006" key="4">
    <source>
        <dbReference type="Google" id="ProtNLM"/>
    </source>
</evidence>
<sequence>MTTTPAYRRYKSTALPAIPRCAWVILGALCVLASPGAQARAIKIVSGTYGTNCGAPRGNATHDLARQCDGLQTCRYVLREAITGVRSMSCHKDFRAEWRCTDTEFHSAALGPEAGPDSTLVLGCIEETGPGK</sequence>
<reference evidence="3" key="1">
    <citation type="submission" date="2016-10" db="EMBL/GenBank/DDBJ databases">
        <authorList>
            <person name="Varghese N."/>
            <person name="Submissions S."/>
        </authorList>
    </citation>
    <scope>NUCLEOTIDE SEQUENCE [LARGE SCALE GENOMIC DNA]</scope>
    <source>
        <strain evidence="3">LMG 24000</strain>
    </source>
</reference>
<keyword evidence="1" id="KW-0732">Signal</keyword>
<dbReference type="STRING" id="83784.SAMN05192564_111102"/>
<protein>
    <recommendedName>
        <fullName evidence="4">CVNH domain-containing protein</fullName>
    </recommendedName>
</protein>
<gene>
    <name evidence="2" type="ORF">SAMN05192564_111102</name>
</gene>
<organism evidence="2 3">
    <name type="scientific">Paraburkholderia sartisoli</name>
    <dbReference type="NCBI Taxonomy" id="83784"/>
    <lineage>
        <taxon>Bacteria</taxon>
        <taxon>Pseudomonadati</taxon>
        <taxon>Pseudomonadota</taxon>
        <taxon>Betaproteobacteria</taxon>
        <taxon>Burkholderiales</taxon>
        <taxon>Burkholderiaceae</taxon>
        <taxon>Paraburkholderia</taxon>
    </lineage>
</organism>